<dbReference type="EMBL" id="LWMW01000126">
    <property type="protein sequence ID" value="KZX15224.1"/>
    <property type="molecule type" value="Genomic_DNA"/>
</dbReference>
<proteinExistence type="predicted"/>
<dbReference type="PANTHER" id="PTHR11319">
    <property type="entry name" value="G PROTEIN-COUPLED RECEPTOR-RELATED"/>
    <property type="match status" value="1"/>
</dbReference>
<dbReference type="InterPro" id="IPR011050">
    <property type="entry name" value="Pectin_lyase_fold/virulence"/>
</dbReference>
<dbReference type="STRING" id="47311.MBCUT_16840"/>
<sequence length="697" mass="75678">MLVKCNFKKAFLIFFLVLIAFCFVGFVSASHVTIDNSTGGGIQGAIDSSLASDVSGVVNLKQGTYKLGSNSLNLSSDKFLTINGLGVGSSRPVIDAESRNGMFNVNSDSRLVLNNVVFKNGYSNKGSVVYIDDGIVEISNCDFITNNATNGGVIYSTGPNSIVFINNSRFTNNVADYGAVIFINGSSGNILSISNSTFLENHANVDGAVIFSLGDTSSVTLVNSIFINNFAIINGGVVFVKSNISRILVGASNFTNNSANDGGVFYSIGNNLEVNAVNSRFIGNVASLNGGIIANFGLNTISILSTSVLSKNSANNGSIIYQNGSGGNSNIANSIILDNIGDNLIFNNGSSNFVVNNNFWGTANLTKIESYLYNVNISIFYIVKLSMNNVSRYGDILNVSSSIFTQDGKKISSFILPEFDFYISHNDKKIKGNLLNHASFSIDKLGQNKLFVSYNNDILDEITFNINSKGNIYPFIKTKEAIYNKNKTIIIEAKNQKGVAVSGIWLCLYVGGKFVSKVKTNSNGLSIFSYKFKKLGNINVKVKTIADNFYLNGSKKGKIFVPSSVLKVKNTVVSNKKRIVTFKSVVSNGGPKISSFNVYFKVPRGMTYNAKIFKLNIIGKAKIKGKYVNNFKSGKLTYNKKTKMVTLKINGLKSKKKITISWKIKAKKGTYTVKPTVKKSKYTKLLNNNNLTGFKVK</sequence>
<gene>
    <name evidence="1" type="ORF">MBCUT_16840</name>
</gene>
<dbReference type="SUPFAM" id="SSF51126">
    <property type="entry name" value="Pectin lyase-like"/>
    <property type="match status" value="1"/>
</dbReference>
<protein>
    <submittedName>
        <fullName evidence="1">Uncharacterized protein</fullName>
    </submittedName>
</protein>
<dbReference type="PATRIC" id="fig|47311.3.peg.1825"/>
<organism evidence="1 2">
    <name type="scientific">Methanobrevibacter cuticularis</name>
    <dbReference type="NCBI Taxonomy" id="47311"/>
    <lineage>
        <taxon>Archaea</taxon>
        <taxon>Methanobacteriati</taxon>
        <taxon>Methanobacteriota</taxon>
        <taxon>Methanomada group</taxon>
        <taxon>Methanobacteria</taxon>
        <taxon>Methanobacteriales</taxon>
        <taxon>Methanobacteriaceae</taxon>
        <taxon>Methanobrevibacter</taxon>
    </lineage>
</organism>
<dbReference type="RefSeq" id="WP_067260232.1">
    <property type="nucleotide sequence ID" value="NZ_LWMW01000126.1"/>
</dbReference>
<dbReference type="AlphaFoldDB" id="A0A166D5D9"/>
<evidence type="ECO:0000313" key="1">
    <source>
        <dbReference type="EMBL" id="KZX15224.1"/>
    </source>
</evidence>
<evidence type="ECO:0000313" key="2">
    <source>
        <dbReference type="Proteomes" id="UP000077275"/>
    </source>
</evidence>
<name>A0A166D5D9_9EURY</name>
<dbReference type="PANTHER" id="PTHR11319:SF35">
    <property type="entry name" value="OUTER MEMBRANE PROTEIN PMPC-RELATED"/>
    <property type="match status" value="1"/>
</dbReference>
<dbReference type="Proteomes" id="UP000077275">
    <property type="component" value="Unassembled WGS sequence"/>
</dbReference>
<keyword evidence="2" id="KW-1185">Reference proteome</keyword>
<accession>A0A166D5D9</accession>
<dbReference type="OrthoDB" id="78475at2157"/>
<comment type="caution">
    <text evidence="1">The sequence shown here is derived from an EMBL/GenBank/DDBJ whole genome shotgun (WGS) entry which is preliminary data.</text>
</comment>
<reference evidence="1 2" key="1">
    <citation type="submission" date="2016-04" db="EMBL/GenBank/DDBJ databases">
        <title>Genome sequence of Methanobrevibacter cuticularis DSM 11139.</title>
        <authorList>
            <person name="Poehlein A."/>
            <person name="Seedorf H."/>
            <person name="Daniel R."/>
        </authorList>
    </citation>
    <scope>NUCLEOTIDE SEQUENCE [LARGE SCALE GENOMIC DNA]</scope>
    <source>
        <strain evidence="1 2">DSM 11139</strain>
    </source>
</reference>